<dbReference type="AlphaFoldDB" id="A0AAW1FJT2"/>
<gene>
    <name evidence="1" type="ORF">VZT92_007132</name>
</gene>
<accession>A0AAW1FJT2</accession>
<organism evidence="1 2">
    <name type="scientific">Zoarces viviparus</name>
    <name type="common">Viviparous eelpout</name>
    <name type="synonym">Blennius viviparus</name>
    <dbReference type="NCBI Taxonomy" id="48416"/>
    <lineage>
        <taxon>Eukaryota</taxon>
        <taxon>Metazoa</taxon>
        <taxon>Chordata</taxon>
        <taxon>Craniata</taxon>
        <taxon>Vertebrata</taxon>
        <taxon>Euteleostomi</taxon>
        <taxon>Actinopterygii</taxon>
        <taxon>Neopterygii</taxon>
        <taxon>Teleostei</taxon>
        <taxon>Neoteleostei</taxon>
        <taxon>Acanthomorphata</taxon>
        <taxon>Eupercaria</taxon>
        <taxon>Perciformes</taxon>
        <taxon>Cottioidei</taxon>
        <taxon>Zoarcales</taxon>
        <taxon>Zoarcidae</taxon>
        <taxon>Zoarcinae</taxon>
        <taxon>Zoarces</taxon>
    </lineage>
</organism>
<proteinExistence type="predicted"/>
<reference evidence="1 2" key="1">
    <citation type="journal article" date="2024" name="Genome Biol. Evol.">
        <title>Chromosome-level genome assembly of the viviparous eelpout Zoarces viviparus.</title>
        <authorList>
            <person name="Fuhrmann N."/>
            <person name="Brasseur M.V."/>
            <person name="Bakowski C.E."/>
            <person name="Podsiadlowski L."/>
            <person name="Prost S."/>
            <person name="Krehenwinkel H."/>
            <person name="Mayer C."/>
        </authorList>
    </citation>
    <scope>NUCLEOTIDE SEQUENCE [LARGE SCALE GENOMIC DNA]</scope>
    <source>
        <strain evidence="1">NO-MEL_2022_Ind0_liver</strain>
    </source>
</reference>
<comment type="caution">
    <text evidence="1">The sequence shown here is derived from an EMBL/GenBank/DDBJ whole genome shotgun (WGS) entry which is preliminary data.</text>
</comment>
<protein>
    <submittedName>
        <fullName evidence="1">Uncharacterized protein</fullName>
    </submittedName>
</protein>
<evidence type="ECO:0000313" key="1">
    <source>
        <dbReference type="EMBL" id="KAK9534702.1"/>
    </source>
</evidence>
<name>A0AAW1FJT2_ZOAVI</name>
<evidence type="ECO:0000313" key="2">
    <source>
        <dbReference type="Proteomes" id="UP001488805"/>
    </source>
</evidence>
<keyword evidence="2" id="KW-1185">Reference proteome</keyword>
<dbReference type="EMBL" id="JBCEZU010000056">
    <property type="protein sequence ID" value="KAK9534702.1"/>
    <property type="molecule type" value="Genomic_DNA"/>
</dbReference>
<dbReference type="Proteomes" id="UP001488805">
    <property type="component" value="Unassembled WGS sequence"/>
</dbReference>
<sequence>MMYVRTGQLAALQERLQEVVRRNRPHMVLRSWSFCHISRMLTQSIERLSTGTVLTDSAQLLTCRGAHMDVRTEIACWNPQLDATVQTFNHCQFIPSHVNFL</sequence>